<name>A0ABQ9GPT7_9NEOP</name>
<evidence type="ECO:0000256" key="1">
    <source>
        <dbReference type="ARBA" id="ARBA00004447"/>
    </source>
</evidence>
<dbReference type="InterPro" id="IPR001503">
    <property type="entry name" value="Glyco_trans_10"/>
</dbReference>
<accession>A0ABQ9GPT7</accession>
<dbReference type="Gene3D" id="3.40.50.11660">
    <property type="entry name" value="Glycosyl transferase family 10, C-terminal domain"/>
    <property type="match status" value="1"/>
</dbReference>
<sequence length="464" mass="52002">MGGRVVAVSLLAATSVYILHAVLLDEVPASYTRVRDRSGSVNGTSCSSPTTSETAGSPMTMSNTAGSTPKTTKTVGSSPSGFKTVGSTSSTTKTVGSTPSTSKIAGSQLTLGSSANTSTPARPVKKILFWNRFFNAGHYGFGVGRRPFVNMGCPIDSCYAVERTRPRVSTEDVDAIIFHGWDLRANASELNELSTSRQLHQRYVLFLLEAPGVYRSRLEDFPHFFNWTMTYRIDSDIYRPYGFFVPLNSSSAYVDVRKTFDVPWDVLHNITLAPAPSKRGLVAWFVSRCKTPSQRESYVKELGKYIKVNVYGKCGPLNCAGRMSEECYRMLDRKYKFYLSFENSLCRDYVTEKLFAVMQYRVVPIVYGGADYKTIAPPGSYIDTRDFASPKDLAEYLKRLDANPDEYNEYFRWKETYRVNRKPMSHAMCKLCEILNDPLQPPKSYASMQEWYSGLGVCHRASSH</sequence>
<organism evidence="17 18">
    <name type="scientific">Dryococelus australis</name>
    <dbReference type="NCBI Taxonomy" id="614101"/>
    <lineage>
        <taxon>Eukaryota</taxon>
        <taxon>Metazoa</taxon>
        <taxon>Ecdysozoa</taxon>
        <taxon>Arthropoda</taxon>
        <taxon>Hexapoda</taxon>
        <taxon>Insecta</taxon>
        <taxon>Pterygota</taxon>
        <taxon>Neoptera</taxon>
        <taxon>Polyneoptera</taxon>
        <taxon>Phasmatodea</taxon>
        <taxon>Verophasmatodea</taxon>
        <taxon>Anareolatae</taxon>
        <taxon>Phasmatidae</taxon>
        <taxon>Eurycanthinae</taxon>
        <taxon>Dryococelus</taxon>
    </lineage>
</organism>
<dbReference type="EC" id="2.4.1.-" evidence="12"/>
<evidence type="ECO:0000256" key="12">
    <source>
        <dbReference type="RuleBase" id="RU003832"/>
    </source>
</evidence>
<keyword evidence="11" id="KW-0325">Glycoprotein</keyword>
<evidence type="ECO:0000256" key="8">
    <source>
        <dbReference type="ARBA" id="ARBA00022989"/>
    </source>
</evidence>
<evidence type="ECO:0000256" key="6">
    <source>
        <dbReference type="ARBA" id="ARBA00022692"/>
    </source>
</evidence>
<evidence type="ECO:0000259" key="16">
    <source>
        <dbReference type="Pfam" id="PF17039"/>
    </source>
</evidence>
<feature type="signal peptide" evidence="14">
    <location>
        <begin position="1"/>
        <end position="21"/>
    </location>
</feature>
<evidence type="ECO:0000256" key="11">
    <source>
        <dbReference type="ARBA" id="ARBA00023180"/>
    </source>
</evidence>
<dbReference type="PANTHER" id="PTHR48438">
    <property type="entry name" value="ALPHA-(1,3)-FUCOSYLTRANSFERASE C-RELATED"/>
    <property type="match status" value="1"/>
</dbReference>
<feature type="region of interest" description="Disordered" evidence="13">
    <location>
        <begin position="35"/>
        <end position="105"/>
    </location>
</feature>
<dbReference type="Proteomes" id="UP001159363">
    <property type="component" value="Chromosome 9"/>
</dbReference>
<protein>
    <recommendedName>
        <fullName evidence="12">Fucosyltransferase</fullName>
        <ecNumber evidence="12">2.4.1.-</ecNumber>
    </recommendedName>
</protein>
<dbReference type="EMBL" id="JARBHB010000010">
    <property type="protein sequence ID" value="KAJ8874014.1"/>
    <property type="molecule type" value="Genomic_DNA"/>
</dbReference>
<feature type="compositionally biased region" description="Low complexity" evidence="13">
    <location>
        <begin position="80"/>
        <end position="103"/>
    </location>
</feature>
<comment type="subcellular location">
    <subcellularLocation>
        <location evidence="1 12">Golgi apparatus</location>
        <location evidence="1 12">Golgi stack membrane</location>
        <topology evidence="1 12">Single-pass type II membrane protein</topology>
    </subcellularLocation>
</comment>
<comment type="similarity">
    <text evidence="3 12">Belongs to the glycosyltransferase 10 family.</text>
</comment>
<feature type="chain" id="PRO_5046693424" description="Fucosyltransferase" evidence="14">
    <location>
        <begin position="22"/>
        <end position="464"/>
    </location>
</feature>
<comment type="pathway">
    <text evidence="2">Protein modification; protein glycosylation.</text>
</comment>
<dbReference type="InterPro" id="IPR031481">
    <property type="entry name" value="Glyco_tran_10_N"/>
</dbReference>
<feature type="domain" description="Fucosyltransferase C-terminal" evidence="15">
    <location>
        <begin position="276"/>
        <end position="451"/>
    </location>
</feature>
<comment type="caution">
    <text evidence="17">The sequence shown here is derived from an EMBL/GenBank/DDBJ whole genome shotgun (WGS) entry which is preliminary data.</text>
</comment>
<feature type="compositionally biased region" description="Polar residues" evidence="13">
    <location>
        <begin position="39"/>
        <end position="79"/>
    </location>
</feature>
<keyword evidence="8" id="KW-1133">Transmembrane helix</keyword>
<dbReference type="InterPro" id="IPR038577">
    <property type="entry name" value="GT10-like_C_sf"/>
</dbReference>
<dbReference type="InterPro" id="IPR055270">
    <property type="entry name" value="Glyco_tran_10_C"/>
</dbReference>
<keyword evidence="9 12" id="KW-0333">Golgi apparatus</keyword>
<proteinExistence type="inferred from homology"/>
<evidence type="ECO:0000256" key="14">
    <source>
        <dbReference type="SAM" id="SignalP"/>
    </source>
</evidence>
<dbReference type="Pfam" id="PF00852">
    <property type="entry name" value="Glyco_transf_10"/>
    <property type="match status" value="1"/>
</dbReference>
<dbReference type="PANTHER" id="PTHR48438:SF1">
    <property type="entry name" value="ALPHA-(1,3)-FUCOSYLTRANSFERASE C-RELATED"/>
    <property type="match status" value="1"/>
</dbReference>
<dbReference type="SUPFAM" id="SSF53756">
    <property type="entry name" value="UDP-Glycosyltransferase/glycogen phosphorylase"/>
    <property type="match status" value="1"/>
</dbReference>
<reference evidence="17 18" key="1">
    <citation type="submission" date="2023-02" db="EMBL/GenBank/DDBJ databases">
        <title>LHISI_Scaffold_Assembly.</title>
        <authorList>
            <person name="Stuart O.P."/>
            <person name="Cleave R."/>
            <person name="Magrath M.J.L."/>
            <person name="Mikheyev A.S."/>
        </authorList>
    </citation>
    <scope>NUCLEOTIDE SEQUENCE [LARGE SCALE GENOMIC DNA]</scope>
    <source>
        <strain evidence="17">Daus_M_001</strain>
        <tissue evidence="17">Leg muscle</tissue>
    </source>
</reference>
<feature type="domain" description="Fucosyltransferase N-terminal" evidence="16">
    <location>
        <begin position="125"/>
        <end position="242"/>
    </location>
</feature>
<evidence type="ECO:0000313" key="17">
    <source>
        <dbReference type="EMBL" id="KAJ8874014.1"/>
    </source>
</evidence>
<evidence type="ECO:0000256" key="10">
    <source>
        <dbReference type="ARBA" id="ARBA00023136"/>
    </source>
</evidence>
<keyword evidence="10" id="KW-0472">Membrane</keyword>
<keyword evidence="14" id="KW-0732">Signal</keyword>
<evidence type="ECO:0000256" key="7">
    <source>
        <dbReference type="ARBA" id="ARBA00022968"/>
    </source>
</evidence>
<evidence type="ECO:0000256" key="4">
    <source>
        <dbReference type="ARBA" id="ARBA00022676"/>
    </source>
</evidence>
<keyword evidence="7" id="KW-0735">Signal-anchor</keyword>
<evidence type="ECO:0000256" key="5">
    <source>
        <dbReference type="ARBA" id="ARBA00022679"/>
    </source>
</evidence>
<evidence type="ECO:0000256" key="2">
    <source>
        <dbReference type="ARBA" id="ARBA00004922"/>
    </source>
</evidence>
<evidence type="ECO:0000256" key="3">
    <source>
        <dbReference type="ARBA" id="ARBA00008919"/>
    </source>
</evidence>
<evidence type="ECO:0000313" key="18">
    <source>
        <dbReference type="Proteomes" id="UP001159363"/>
    </source>
</evidence>
<evidence type="ECO:0000259" key="15">
    <source>
        <dbReference type="Pfam" id="PF00852"/>
    </source>
</evidence>
<dbReference type="Pfam" id="PF17039">
    <property type="entry name" value="Glyco_tran_10_N"/>
    <property type="match status" value="1"/>
</dbReference>
<keyword evidence="18" id="KW-1185">Reference proteome</keyword>
<keyword evidence="4 12" id="KW-0328">Glycosyltransferase</keyword>
<evidence type="ECO:0000256" key="13">
    <source>
        <dbReference type="SAM" id="MobiDB-lite"/>
    </source>
</evidence>
<gene>
    <name evidence="17" type="ORF">PR048_024854</name>
</gene>
<keyword evidence="5 12" id="KW-0808">Transferase</keyword>
<evidence type="ECO:0000256" key="9">
    <source>
        <dbReference type="ARBA" id="ARBA00023034"/>
    </source>
</evidence>
<keyword evidence="6 12" id="KW-0812">Transmembrane</keyword>